<sequence length="140" mass="14797">MSDESLHQNEQRSGAARHTPWLEWCASGAGLLLTLCIFGFITWQAFDDAVSPPAITVEATNISSIDGGYRVMFQARNAGGAAAAQVRIEGALSSGSHAPETSSVVLDYIPGQSAREGGLFFTQDPRSGNLALRVSGFARP</sequence>
<protein>
    <submittedName>
        <fullName evidence="2">Uncharacterized protein (TIGR02588 family)</fullName>
    </submittedName>
</protein>
<keyword evidence="3" id="KW-1185">Reference proteome</keyword>
<evidence type="ECO:0000256" key="1">
    <source>
        <dbReference type="SAM" id="Phobius"/>
    </source>
</evidence>
<dbReference type="RefSeq" id="WP_183450944.1">
    <property type="nucleotide sequence ID" value="NZ_JACHWB010000003.1"/>
</dbReference>
<evidence type="ECO:0000313" key="3">
    <source>
        <dbReference type="Proteomes" id="UP000532010"/>
    </source>
</evidence>
<evidence type="ECO:0000313" key="2">
    <source>
        <dbReference type="EMBL" id="MBB3019679.1"/>
    </source>
</evidence>
<dbReference type="Proteomes" id="UP000532010">
    <property type="component" value="Unassembled WGS sequence"/>
</dbReference>
<reference evidence="2 3" key="1">
    <citation type="submission" date="2020-08" db="EMBL/GenBank/DDBJ databases">
        <title>The Agave Microbiome: Exploring the role of microbial communities in plant adaptations to desert environments.</title>
        <authorList>
            <person name="Partida-Martinez L.P."/>
        </authorList>
    </citation>
    <scope>NUCLEOTIDE SEQUENCE [LARGE SCALE GENOMIC DNA]</scope>
    <source>
        <strain evidence="2 3">AT3.9</strain>
    </source>
</reference>
<dbReference type="AlphaFoldDB" id="A0A7W4VM18"/>
<proteinExistence type="predicted"/>
<dbReference type="EMBL" id="JACHWB010000003">
    <property type="protein sequence ID" value="MBB3019679.1"/>
    <property type="molecule type" value="Genomic_DNA"/>
</dbReference>
<keyword evidence="1" id="KW-0812">Transmembrane</keyword>
<name>A0A7W4VM18_9HYPH</name>
<dbReference type="NCBIfam" id="TIGR02588">
    <property type="entry name" value="TIGR02588 family protein"/>
    <property type="match status" value="1"/>
</dbReference>
<dbReference type="InterPro" id="IPR013417">
    <property type="entry name" value="CHP02588"/>
</dbReference>
<feature type="transmembrane region" description="Helical" evidence="1">
    <location>
        <begin position="21"/>
        <end position="43"/>
    </location>
</feature>
<gene>
    <name evidence="2" type="ORF">FHR70_002744</name>
</gene>
<keyword evidence="1" id="KW-0472">Membrane</keyword>
<organism evidence="2 3">
    <name type="scientific">Microvirga lupini</name>
    <dbReference type="NCBI Taxonomy" id="420324"/>
    <lineage>
        <taxon>Bacteria</taxon>
        <taxon>Pseudomonadati</taxon>
        <taxon>Pseudomonadota</taxon>
        <taxon>Alphaproteobacteria</taxon>
        <taxon>Hyphomicrobiales</taxon>
        <taxon>Methylobacteriaceae</taxon>
        <taxon>Microvirga</taxon>
    </lineage>
</organism>
<accession>A0A7W4VM18</accession>
<comment type="caution">
    <text evidence="2">The sequence shown here is derived from an EMBL/GenBank/DDBJ whole genome shotgun (WGS) entry which is preliminary data.</text>
</comment>
<keyword evidence="1" id="KW-1133">Transmembrane helix</keyword>